<dbReference type="InterPro" id="IPR000719">
    <property type="entry name" value="Prot_kinase_dom"/>
</dbReference>
<dbReference type="SUPFAM" id="SSF56112">
    <property type="entry name" value="Protein kinase-like (PK-like)"/>
    <property type="match status" value="1"/>
</dbReference>
<evidence type="ECO:0000259" key="12">
    <source>
        <dbReference type="PROSITE" id="PS51178"/>
    </source>
</evidence>
<feature type="domain" description="PASTA" evidence="12">
    <location>
        <begin position="500"/>
        <end position="568"/>
    </location>
</feature>
<evidence type="ECO:0000313" key="14">
    <source>
        <dbReference type="EMBL" id="SFF51418.1"/>
    </source>
</evidence>
<evidence type="ECO:0000313" key="15">
    <source>
        <dbReference type="Proteomes" id="UP000182135"/>
    </source>
</evidence>
<evidence type="ECO:0000259" key="11">
    <source>
        <dbReference type="PROSITE" id="PS50011"/>
    </source>
</evidence>
<feature type="transmembrane region" description="Helical" evidence="10">
    <location>
        <begin position="336"/>
        <end position="358"/>
    </location>
</feature>
<evidence type="ECO:0000256" key="8">
    <source>
        <dbReference type="ARBA" id="ARBA00048679"/>
    </source>
</evidence>
<evidence type="ECO:0000256" key="1">
    <source>
        <dbReference type="ARBA" id="ARBA00012513"/>
    </source>
</evidence>
<dbReference type="RefSeq" id="WP_027638157.1">
    <property type="nucleotide sequence ID" value="NZ_BAAACD010000019.1"/>
</dbReference>
<dbReference type="SUPFAM" id="SSF54184">
    <property type="entry name" value="Penicillin-binding protein 2x (pbp-2x), c-terminal domain"/>
    <property type="match status" value="1"/>
</dbReference>
<proteinExistence type="predicted"/>
<organism evidence="14 15">
    <name type="scientific">Clostridium cadaveris</name>
    <dbReference type="NCBI Taxonomy" id="1529"/>
    <lineage>
        <taxon>Bacteria</taxon>
        <taxon>Bacillati</taxon>
        <taxon>Bacillota</taxon>
        <taxon>Clostridia</taxon>
        <taxon>Eubacteriales</taxon>
        <taxon>Clostridiaceae</taxon>
        <taxon>Clostridium</taxon>
    </lineage>
</organism>
<dbReference type="AlphaFoldDB" id="A0A1I2JBD3"/>
<evidence type="ECO:0000256" key="7">
    <source>
        <dbReference type="ARBA" id="ARBA00047899"/>
    </source>
</evidence>
<keyword evidence="10" id="KW-0812">Transmembrane</keyword>
<dbReference type="Proteomes" id="UP000182135">
    <property type="component" value="Unassembled WGS sequence"/>
</dbReference>
<dbReference type="PANTHER" id="PTHR43289">
    <property type="entry name" value="MITOGEN-ACTIVATED PROTEIN KINASE KINASE KINASE 20-RELATED"/>
    <property type="match status" value="1"/>
</dbReference>
<dbReference type="InterPro" id="IPR011009">
    <property type="entry name" value="Kinase-like_dom_sf"/>
</dbReference>
<dbReference type="SMART" id="SM00740">
    <property type="entry name" value="PASTA"/>
    <property type="match status" value="4"/>
</dbReference>
<keyword evidence="2 14" id="KW-0723">Serine/threonine-protein kinase</keyword>
<feature type="compositionally biased region" description="Acidic residues" evidence="9">
    <location>
        <begin position="312"/>
        <end position="326"/>
    </location>
</feature>
<keyword evidence="5 14" id="KW-0418">Kinase</keyword>
<accession>A0A1I2JBD3</accession>
<dbReference type="SMART" id="SM00220">
    <property type="entry name" value="S_TKc"/>
    <property type="match status" value="1"/>
</dbReference>
<evidence type="ECO:0000256" key="5">
    <source>
        <dbReference type="ARBA" id="ARBA00022777"/>
    </source>
</evidence>
<dbReference type="STRING" id="1529.SAMN04487885_101281"/>
<keyword evidence="3" id="KW-0808">Transferase</keyword>
<dbReference type="CDD" id="cd06577">
    <property type="entry name" value="PASTA_pknB"/>
    <property type="match status" value="4"/>
</dbReference>
<evidence type="ECO:0000313" key="13">
    <source>
        <dbReference type="EMBL" id="PWL53486.1"/>
    </source>
</evidence>
<protein>
    <recommendedName>
        <fullName evidence="1">non-specific serine/threonine protein kinase</fullName>
        <ecNumber evidence="1">2.7.11.1</ecNumber>
    </recommendedName>
</protein>
<reference evidence="13 16" key="2">
    <citation type="submission" date="2018-03" db="EMBL/GenBank/DDBJ databases">
        <title>The uncultured portion of the human microbiome is neutrally assembled.</title>
        <authorList>
            <person name="Jeraldo P."/>
            <person name="Boardman L."/>
            <person name="White B.A."/>
            <person name="Nelson H."/>
            <person name="Goldenfeld N."/>
            <person name="Chia N."/>
        </authorList>
    </citation>
    <scope>NUCLEOTIDE SEQUENCE [LARGE SCALE GENOMIC DNA]</scope>
    <source>
        <strain evidence="13">CIM:MAG 903</strain>
    </source>
</reference>
<evidence type="ECO:0000256" key="2">
    <source>
        <dbReference type="ARBA" id="ARBA00022527"/>
    </source>
</evidence>
<keyword evidence="15" id="KW-1185">Reference proteome</keyword>
<keyword evidence="4" id="KW-0547">Nucleotide-binding</keyword>
<dbReference type="CDD" id="cd14014">
    <property type="entry name" value="STKc_PknB_like"/>
    <property type="match status" value="1"/>
</dbReference>
<dbReference type="PANTHER" id="PTHR43289:SF34">
    <property type="entry name" value="SERINE_THREONINE-PROTEIN KINASE YBDM-RELATED"/>
    <property type="match status" value="1"/>
</dbReference>
<reference evidence="14 15" key="1">
    <citation type="submission" date="2016-10" db="EMBL/GenBank/DDBJ databases">
        <authorList>
            <person name="de Groot N.N."/>
        </authorList>
    </citation>
    <scope>NUCLEOTIDE SEQUENCE [LARGE SCALE GENOMIC DNA]</scope>
    <source>
        <strain evidence="14 15">NLAE-zl-G419</strain>
    </source>
</reference>
<name>A0A1I2JBD3_9CLOT</name>
<dbReference type="eggNOG" id="COG0515">
    <property type="taxonomic scope" value="Bacteria"/>
</dbReference>
<comment type="catalytic activity">
    <reaction evidence="7">
        <text>L-threonyl-[protein] + ATP = O-phospho-L-threonyl-[protein] + ADP + H(+)</text>
        <dbReference type="Rhea" id="RHEA:46608"/>
        <dbReference type="Rhea" id="RHEA-COMP:11060"/>
        <dbReference type="Rhea" id="RHEA-COMP:11605"/>
        <dbReference type="ChEBI" id="CHEBI:15378"/>
        <dbReference type="ChEBI" id="CHEBI:30013"/>
        <dbReference type="ChEBI" id="CHEBI:30616"/>
        <dbReference type="ChEBI" id="CHEBI:61977"/>
        <dbReference type="ChEBI" id="CHEBI:456216"/>
        <dbReference type="EC" id="2.7.11.1"/>
    </reaction>
</comment>
<dbReference type="GO" id="GO:0004674">
    <property type="term" value="F:protein serine/threonine kinase activity"/>
    <property type="evidence" value="ECO:0007669"/>
    <property type="project" value="UniProtKB-KW"/>
</dbReference>
<feature type="region of interest" description="Disordered" evidence="9">
    <location>
        <begin position="306"/>
        <end position="326"/>
    </location>
</feature>
<dbReference type="Gene3D" id="3.30.200.20">
    <property type="entry name" value="Phosphorylase Kinase, domain 1"/>
    <property type="match status" value="1"/>
</dbReference>
<evidence type="ECO:0000256" key="9">
    <source>
        <dbReference type="SAM" id="MobiDB-lite"/>
    </source>
</evidence>
<sequence length="654" mass="72429">MIGTILGNRYEIIEKIGEGGMADVYKAKCQKLNRYDAVKILKKEFINDNTLVEKFTKEATAIANLSDNNIVNVLDVGTQGDIHYIVMEYVNGKTLKQIIREEGKLSYEKVLDYGIQIAKALDCAHRNNIIHRDVKPQNILVTNDGVVKVTDFGIAKSPNSETITNTSRVMGSAHYFSPEQAKGNYVDYRSDIYSFGVVLYEMITGRLPFDAESPVSVALKHIQEPVVPPIIIDEKIPENLNKLILKAMEKEPIKRYQSVKEILNDLLKIQKNAEVNIVSNDIDEDFTRVMKPITEKDLKNEENKKKLAAKTDEDDDDEDDYYEEDDEDRKSKKKKYLIFSLVGVLVIALGVIVAALVLKPSEKNKSEEIVVPKIIGLSQEEAKKVLESKGLKMVIGGSEPSDEPEGTVIKVYPGEGEKAQEKVRVTISGGANKLTAPDLKDLDKSKAEEYLKNAGLVLGAISYDYSDDVTKGNVIRQNPSPDTEVKKGDKVDIVLSNGPKISLSKVPNLKGRSRDEAENLLRANKLTLGTVDQEITSDKNLDGKIRSQNPGVDIEVKEGSAVSVVIYVYKEEEIILPDLAGMTQQEAAITLGKYKLQLGKVTIVTPTNKEDEGKVKSQDPQPGTKVKPQQVINITVYGKMPDKPTKPGEGNGNQ</sequence>
<evidence type="ECO:0000313" key="16">
    <source>
        <dbReference type="Proteomes" id="UP000246114"/>
    </source>
</evidence>
<keyword evidence="10" id="KW-1133">Transmembrane helix</keyword>
<dbReference type="Gene3D" id="3.30.10.20">
    <property type="match status" value="4"/>
</dbReference>
<keyword evidence="6" id="KW-0067">ATP-binding</keyword>
<feature type="domain" description="PASTA" evidence="12">
    <location>
        <begin position="365"/>
        <end position="429"/>
    </location>
</feature>
<dbReference type="EMBL" id="FOOE01000001">
    <property type="protein sequence ID" value="SFF51418.1"/>
    <property type="molecule type" value="Genomic_DNA"/>
</dbReference>
<dbReference type="OrthoDB" id="9788659at2"/>
<gene>
    <name evidence="13" type="primary">pknB</name>
    <name evidence="13" type="ORF">DBY38_07080</name>
    <name evidence="14" type="ORF">SAMN04487885_101281</name>
</gene>
<keyword evidence="10" id="KW-0472">Membrane</keyword>
<dbReference type="GeneID" id="90544611"/>
<evidence type="ECO:0000256" key="3">
    <source>
        <dbReference type="ARBA" id="ARBA00022679"/>
    </source>
</evidence>
<comment type="catalytic activity">
    <reaction evidence="8">
        <text>L-seryl-[protein] + ATP = O-phospho-L-seryl-[protein] + ADP + H(+)</text>
        <dbReference type="Rhea" id="RHEA:17989"/>
        <dbReference type="Rhea" id="RHEA-COMP:9863"/>
        <dbReference type="Rhea" id="RHEA-COMP:11604"/>
        <dbReference type="ChEBI" id="CHEBI:15378"/>
        <dbReference type="ChEBI" id="CHEBI:29999"/>
        <dbReference type="ChEBI" id="CHEBI:30616"/>
        <dbReference type="ChEBI" id="CHEBI:83421"/>
        <dbReference type="ChEBI" id="CHEBI:456216"/>
        <dbReference type="EC" id="2.7.11.1"/>
    </reaction>
</comment>
<dbReference type="EMBL" id="QAMZ01000036">
    <property type="protein sequence ID" value="PWL53486.1"/>
    <property type="molecule type" value="Genomic_DNA"/>
</dbReference>
<evidence type="ECO:0000256" key="4">
    <source>
        <dbReference type="ARBA" id="ARBA00022741"/>
    </source>
</evidence>
<dbReference type="Gene3D" id="1.10.510.10">
    <property type="entry name" value="Transferase(Phosphotransferase) domain 1"/>
    <property type="match status" value="1"/>
</dbReference>
<dbReference type="NCBIfam" id="NF033483">
    <property type="entry name" value="PknB_PASTA_kin"/>
    <property type="match status" value="1"/>
</dbReference>
<dbReference type="Pfam" id="PF00069">
    <property type="entry name" value="Pkinase"/>
    <property type="match status" value="1"/>
</dbReference>
<dbReference type="GO" id="GO:0005524">
    <property type="term" value="F:ATP binding"/>
    <property type="evidence" value="ECO:0007669"/>
    <property type="project" value="UniProtKB-KW"/>
</dbReference>
<dbReference type="FunFam" id="1.10.510.10:FF:000021">
    <property type="entry name" value="Serine/threonine protein kinase"/>
    <property type="match status" value="1"/>
</dbReference>
<dbReference type="Proteomes" id="UP000246114">
    <property type="component" value="Unassembled WGS sequence"/>
</dbReference>
<feature type="domain" description="PASTA" evidence="12">
    <location>
        <begin position="430"/>
        <end position="497"/>
    </location>
</feature>
<dbReference type="InterPro" id="IPR005543">
    <property type="entry name" value="PASTA_dom"/>
</dbReference>
<evidence type="ECO:0000256" key="10">
    <source>
        <dbReference type="SAM" id="Phobius"/>
    </source>
</evidence>
<dbReference type="PROSITE" id="PS50011">
    <property type="entry name" value="PROTEIN_KINASE_DOM"/>
    <property type="match status" value="1"/>
</dbReference>
<feature type="domain" description="Protein kinase" evidence="11">
    <location>
        <begin position="10"/>
        <end position="267"/>
    </location>
</feature>
<feature type="domain" description="PASTA" evidence="12">
    <location>
        <begin position="570"/>
        <end position="638"/>
    </location>
</feature>
<evidence type="ECO:0000256" key="6">
    <source>
        <dbReference type="ARBA" id="ARBA00022840"/>
    </source>
</evidence>
<dbReference type="PROSITE" id="PS51178">
    <property type="entry name" value="PASTA"/>
    <property type="match status" value="4"/>
</dbReference>
<dbReference type="Pfam" id="PF03793">
    <property type="entry name" value="PASTA"/>
    <property type="match status" value="4"/>
</dbReference>
<dbReference type="PROSITE" id="PS00108">
    <property type="entry name" value="PROTEIN_KINASE_ST"/>
    <property type="match status" value="1"/>
</dbReference>
<dbReference type="EC" id="2.7.11.1" evidence="1"/>
<dbReference type="InterPro" id="IPR008271">
    <property type="entry name" value="Ser/Thr_kinase_AS"/>
</dbReference>